<proteinExistence type="predicted"/>
<dbReference type="GeneID" id="75180764"/>
<dbReference type="RefSeq" id="WP_053934360.1">
    <property type="nucleotide sequence ID" value="NZ_CP103060.1"/>
</dbReference>
<reference evidence="1 2" key="1">
    <citation type="submission" date="2018-10" db="EMBL/GenBank/DDBJ databases">
        <title>Isolation of pseudouridimycin from Streptomyces albus DSM 40763.</title>
        <authorList>
            <person name="Rosenqvist P."/>
            <person name="Metsae-Ketelae M."/>
            <person name="Virta P."/>
        </authorList>
    </citation>
    <scope>NUCLEOTIDE SEQUENCE [LARGE SCALE GENOMIC DNA]</scope>
    <source>
        <strain evidence="1 2">DSM 40763</strain>
    </source>
</reference>
<dbReference type="Proteomes" id="UP000298111">
    <property type="component" value="Unassembled WGS sequence"/>
</dbReference>
<name>A0A8H1LE34_9ACTN</name>
<gene>
    <name evidence="1" type="ORF">D8771_21890</name>
</gene>
<evidence type="ECO:0000313" key="2">
    <source>
        <dbReference type="Proteomes" id="UP000298111"/>
    </source>
</evidence>
<organism evidence="1 2">
    <name type="scientific">Streptomyces albus</name>
    <dbReference type="NCBI Taxonomy" id="1888"/>
    <lineage>
        <taxon>Bacteria</taxon>
        <taxon>Bacillati</taxon>
        <taxon>Actinomycetota</taxon>
        <taxon>Actinomycetes</taxon>
        <taxon>Kitasatosporales</taxon>
        <taxon>Streptomycetaceae</taxon>
        <taxon>Streptomyces</taxon>
    </lineage>
</organism>
<accession>A0A8H1LE34</accession>
<sequence>MPLGYQDVMSADLSQLVDLAKAWQHMGERFGELMGAYVKHVPRALANGNWQGESFSAHQMNARSTAFEFAAAETEALAVASLLRQAHVELTRLREVVRDLVTDAEDRGYEVDSSGVATYVGSDKKRTAGNDPGHSAACVEAAQAWTDKIAKAVKAVDEADQKVKRALVRAVSDLSTDGDGIGGFNAHAESDLEMAGSARPTRTKIDGWVSKGSFDATGPGADVTLSGPGYGRQGMAKAYADLFHMTAQGSLTRGEMKLSGIADANGGVRASASGGITEAGIDGTAEVSGGLRAFTEGRFESDFAGIYGRGTGFTGGEAGANVSLGADGFSAGGKAFAGGKVSAAGGAEAGGISIGATGEAWAGPGVEADLTFGEKNDDGKFHIGADLGASPIVGGKVGAEIVIDPGKVADTANDAADAVGDMAGSLKKTITGLL</sequence>
<comment type="caution">
    <text evidence="1">The sequence shown here is derived from an EMBL/GenBank/DDBJ whole genome shotgun (WGS) entry which is preliminary data.</text>
</comment>
<dbReference type="AlphaFoldDB" id="A0A8H1LE34"/>
<evidence type="ECO:0008006" key="3">
    <source>
        <dbReference type="Google" id="ProtNLM"/>
    </source>
</evidence>
<evidence type="ECO:0000313" key="1">
    <source>
        <dbReference type="EMBL" id="TGG80451.1"/>
    </source>
</evidence>
<dbReference type="EMBL" id="RCIY01000069">
    <property type="protein sequence ID" value="TGG80451.1"/>
    <property type="molecule type" value="Genomic_DNA"/>
</dbReference>
<protein>
    <recommendedName>
        <fullName evidence="3">WXG100 family type VII secretion target</fullName>
    </recommendedName>
</protein>